<organism evidence="1 2">
    <name type="scientific">Eumeta variegata</name>
    <name type="common">Bagworm moth</name>
    <name type="synonym">Eumeta japonica</name>
    <dbReference type="NCBI Taxonomy" id="151549"/>
    <lineage>
        <taxon>Eukaryota</taxon>
        <taxon>Metazoa</taxon>
        <taxon>Ecdysozoa</taxon>
        <taxon>Arthropoda</taxon>
        <taxon>Hexapoda</taxon>
        <taxon>Insecta</taxon>
        <taxon>Pterygota</taxon>
        <taxon>Neoptera</taxon>
        <taxon>Endopterygota</taxon>
        <taxon>Lepidoptera</taxon>
        <taxon>Glossata</taxon>
        <taxon>Ditrysia</taxon>
        <taxon>Tineoidea</taxon>
        <taxon>Psychidae</taxon>
        <taxon>Oiketicinae</taxon>
        <taxon>Eumeta</taxon>
    </lineage>
</organism>
<dbReference type="EMBL" id="BGZK01000250">
    <property type="protein sequence ID" value="GBP31735.1"/>
    <property type="molecule type" value="Genomic_DNA"/>
</dbReference>
<keyword evidence="2" id="KW-1185">Reference proteome</keyword>
<evidence type="ECO:0000313" key="1">
    <source>
        <dbReference type="EMBL" id="GBP31735.1"/>
    </source>
</evidence>
<reference evidence="1 2" key="1">
    <citation type="journal article" date="2019" name="Commun. Biol.">
        <title>The bagworm genome reveals a unique fibroin gene that provides high tensile strength.</title>
        <authorList>
            <person name="Kono N."/>
            <person name="Nakamura H."/>
            <person name="Ohtoshi R."/>
            <person name="Tomita M."/>
            <person name="Numata K."/>
            <person name="Arakawa K."/>
        </authorList>
    </citation>
    <scope>NUCLEOTIDE SEQUENCE [LARGE SCALE GENOMIC DNA]</scope>
</reference>
<dbReference type="Proteomes" id="UP000299102">
    <property type="component" value="Unassembled WGS sequence"/>
</dbReference>
<comment type="caution">
    <text evidence="1">The sequence shown here is derived from an EMBL/GenBank/DDBJ whole genome shotgun (WGS) entry which is preliminary data.</text>
</comment>
<accession>A0A4C1UZ49</accession>
<sequence>MARQKLACSLSCFSAELIGLVQHQNIRYTSYLNVRDLLQHRYQNIRRLVDSFISKILNFSNVAGAKYRLQVDFLIHLLMVTESPERQRAGISVQRIDDGVETEPKATSRQQCGLVHPTFGERARGHLDLETPIICSIEIGNQLYGVQLSEDSMCSPQNSPPLSPLWNHVVVWTPPPVGKWTLCSCL</sequence>
<evidence type="ECO:0000313" key="2">
    <source>
        <dbReference type="Proteomes" id="UP000299102"/>
    </source>
</evidence>
<protein>
    <submittedName>
        <fullName evidence="1">Uncharacterized protein</fullName>
    </submittedName>
</protein>
<proteinExistence type="predicted"/>
<dbReference type="AlphaFoldDB" id="A0A4C1UZ49"/>
<gene>
    <name evidence="1" type="ORF">EVAR_4971_1</name>
</gene>
<dbReference type="OrthoDB" id="7489123at2759"/>
<name>A0A4C1UZ49_EUMVA</name>